<accession>A0A176JZC9</accession>
<evidence type="ECO:0000313" key="2">
    <source>
        <dbReference type="Proteomes" id="UP000077339"/>
    </source>
</evidence>
<name>A0A176JZC9_9BACT</name>
<keyword evidence="2" id="KW-1185">Reference proteome</keyword>
<dbReference type="STRING" id="1453497.AT15_01750"/>
<dbReference type="AlphaFoldDB" id="A0A176JZC9"/>
<dbReference type="RefSeq" id="WP_068348074.1">
    <property type="nucleotide sequence ID" value="NZ_JFHK01000018.1"/>
</dbReference>
<reference evidence="1 2" key="1">
    <citation type="submission" date="2014-02" db="EMBL/GenBank/DDBJ databases">
        <title>Kosmotoga genome sequencing.</title>
        <authorList>
            <person name="Pollo S.M."/>
            <person name="Charchuk R."/>
            <person name="Nesbo C.L."/>
        </authorList>
    </citation>
    <scope>NUCLEOTIDE SEQUENCE [LARGE SCALE GENOMIC DNA]</scope>
    <source>
        <strain evidence="1 2">S304</strain>
    </source>
</reference>
<evidence type="ECO:0000313" key="1">
    <source>
        <dbReference type="EMBL" id="OAA29425.1"/>
    </source>
</evidence>
<dbReference type="PATRIC" id="fig|1453497.3.peg.348"/>
<gene>
    <name evidence="1" type="ORF">AT15_01750</name>
</gene>
<sequence>MSKKKTQLEALRKDLAFLMDDINYKLEDALLRLGDLIEKEDEFSLSILKSIRRMPKKRRELIAKYIQAVDLRDKEFMKAVEDSWGLDEEDFEDSLEWLLKQELKPPDKK</sequence>
<protein>
    <submittedName>
        <fullName evidence="1">Uncharacterized protein</fullName>
    </submittedName>
</protein>
<proteinExistence type="predicted"/>
<organism evidence="1 2">
    <name type="scientific">Kosmotoga arenicorallina S304</name>
    <dbReference type="NCBI Taxonomy" id="1453497"/>
    <lineage>
        <taxon>Bacteria</taxon>
        <taxon>Thermotogati</taxon>
        <taxon>Thermotogota</taxon>
        <taxon>Thermotogae</taxon>
        <taxon>Kosmotogales</taxon>
        <taxon>Kosmotogaceae</taxon>
        <taxon>Kosmotoga</taxon>
    </lineage>
</organism>
<dbReference type="EMBL" id="JFHK01000018">
    <property type="protein sequence ID" value="OAA29425.1"/>
    <property type="molecule type" value="Genomic_DNA"/>
</dbReference>
<dbReference type="Proteomes" id="UP000077339">
    <property type="component" value="Unassembled WGS sequence"/>
</dbReference>
<comment type="caution">
    <text evidence="1">The sequence shown here is derived from an EMBL/GenBank/DDBJ whole genome shotgun (WGS) entry which is preliminary data.</text>
</comment>